<dbReference type="InterPro" id="IPR051577">
    <property type="entry name" value="MRF-like"/>
</dbReference>
<comment type="subcellular location">
    <subcellularLocation>
        <location evidence="1">Membrane</location>
        <topology evidence="1">Single-pass membrane protein</topology>
    </subcellularLocation>
</comment>
<dbReference type="Proteomes" id="UP000001593">
    <property type="component" value="Unassembled WGS sequence"/>
</dbReference>
<feature type="domain" description="NDT80" evidence="10">
    <location>
        <begin position="1"/>
        <end position="180"/>
    </location>
</feature>
<dbReference type="GO" id="GO:0016540">
    <property type="term" value="P:protein autoprocessing"/>
    <property type="evidence" value="ECO:0007669"/>
    <property type="project" value="InterPro"/>
</dbReference>
<dbReference type="eggNOG" id="KOG3661">
    <property type="taxonomic scope" value="Eukaryota"/>
</dbReference>
<dbReference type="EMBL" id="DS469556">
    <property type="protein sequence ID" value="EDO43211.1"/>
    <property type="molecule type" value="Genomic_DNA"/>
</dbReference>
<dbReference type="PANTHER" id="PTHR13029:SF18">
    <property type="entry name" value="MYELIN REGULATORY FACTOR HOMOLOG 1"/>
    <property type="match status" value="1"/>
</dbReference>
<feature type="region of interest" description="Disordered" evidence="8">
    <location>
        <begin position="73"/>
        <end position="96"/>
    </location>
</feature>
<dbReference type="InterPro" id="IPR008967">
    <property type="entry name" value="p53-like_TF_DNA-bd_sf"/>
</dbReference>
<dbReference type="PANTHER" id="PTHR13029">
    <property type="match status" value="1"/>
</dbReference>
<reference evidence="12 13" key="1">
    <citation type="journal article" date="2007" name="Science">
        <title>Sea anemone genome reveals ancestral eumetazoan gene repertoire and genomic organization.</title>
        <authorList>
            <person name="Putnam N.H."/>
            <person name="Srivastava M."/>
            <person name="Hellsten U."/>
            <person name="Dirks B."/>
            <person name="Chapman J."/>
            <person name="Salamov A."/>
            <person name="Terry A."/>
            <person name="Shapiro H."/>
            <person name="Lindquist E."/>
            <person name="Kapitonov V.V."/>
            <person name="Jurka J."/>
            <person name="Genikhovich G."/>
            <person name="Grigoriev I.V."/>
            <person name="Lucas S.M."/>
            <person name="Steele R.E."/>
            <person name="Finnerty J.R."/>
            <person name="Technau U."/>
            <person name="Martindale M.Q."/>
            <person name="Rokhsar D.S."/>
        </authorList>
    </citation>
    <scope>NUCLEOTIDE SEQUENCE [LARGE SCALE GENOMIC DNA]</scope>
    <source>
        <strain evidence="13">CH2 X CH6</strain>
    </source>
</reference>
<dbReference type="InterPro" id="IPR024061">
    <property type="entry name" value="NDT80_DNA-bd_dom"/>
</dbReference>
<evidence type="ECO:0000256" key="8">
    <source>
        <dbReference type="SAM" id="MobiDB-lite"/>
    </source>
</evidence>
<feature type="region of interest" description="Disordered" evidence="8">
    <location>
        <begin position="299"/>
        <end position="324"/>
    </location>
</feature>
<dbReference type="PROSITE" id="PS51517">
    <property type="entry name" value="NDT80"/>
    <property type="match status" value="1"/>
</dbReference>
<feature type="DNA-binding region" description="NDT80" evidence="6">
    <location>
        <begin position="1"/>
        <end position="180"/>
    </location>
</feature>
<dbReference type="HOGENOM" id="CLU_032776_0_0_1"/>
<feature type="transmembrane region" description="Helical" evidence="9">
    <location>
        <begin position="331"/>
        <end position="355"/>
    </location>
</feature>
<keyword evidence="2 9" id="KW-0812">Transmembrane</keyword>
<dbReference type="InterPro" id="IPR026932">
    <property type="entry name" value="MYRF_ICA"/>
</dbReference>
<organism evidence="12 13">
    <name type="scientific">Nematostella vectensis</name>
    <name type="common">Starlet sea anemone</name>
    <dbReference type="NCBI Taxonomy" id="45351"/>
    <lineage>
        <taxon>Eukaryota</taxon>
        <taxon>Metazoa</taxon>
        <taxon>Cnidaria</taxon>
        <taxon>Anthozoa</taxon>
        <taxon>Hexacorallia</taxon>
        <taxon>Actiniaria</taxon>
        <taxon>Edwardsiidae</taxon>
        <taxon>Nematostella</taxon>
    </lineage>
</organism>
<feature type="non-terminal residue" evidence="12">
    <location>
        <position position="356"/>
    </location>
</feature>
<dbReference type="Pfam" id="PF13887">
    <property type="entry name" value="MYRF_ICA"/>
    <property type="match status" value="1"/>
</dbReference>
<keyword evidence="13" id="KW-1185">Reference proteome</keyword>
<keyword evidence="7" id="KW-0175">Coiled coil</keyword>
<sequence>PPPDFRVDADKGFNFSFADDAFVCQKKNHFQITVSLKTATTPAFIKVKDVCKSVDRFKLHLFGIKMESQGSSIKIEQSQADRSKRPYDPPASNPGQFENDVEVVWSRGFTADSVFRMGRVGINTDRPDESLSVHGNMKLTGHMVHPSDIRVKENIIEIDTREQLRNVSRMKLYRYSYSQDYLEVAGLNTDPDTGVLAQEVKEVLPDAVRESEDLVLAGGKTIEKLLVVNKERIFMENVGAVKELCKLTDNLETRIDELELVSKKLQTRRRADTTSSCYTVSSLRFSKRVCLSSSRTSSICSKKSTSNISTDGERRPPHTPPDEQTWCSPRFMQFLIVILVLVMCLSVAAMATLYAM</sequence>
<evidence type="ECO:0000256" key="1">
    <source>
        <dbReference type="ARBA" id="ARBA00004167"/>
    </source>
</evidence>
<evidence type="ECO:0008006" key="14">
    <source>
        <dbReference type="Google" id="ProtNLM"/>
    </source>
</evidence>
<dbReference type="InterPro" id="IPR030392">
    <property type="entry name" value="S74_ICA"/>
</dbReference>
<gene>
    <name evidence="12" type="ORF">NEMVEDRAFT_v1g22270</name>
</gene>
<dbReference type="GO" id="GO:0003700">
    <property type="term" value="F:DNA-binding transcription factor activity"/>
    <property type="evidence" value="ECO:0007669"/>
    <property type="project" value="UniProtKB-UniRule"/>
</dbReference>
<feature type="domain" description="Peptidase S74" evidence="11">
    <location>
        <begin position="147"/>
        <end position="255"/>
    </location>
</feature>
<feature type="coiled-coil region" evidence="7">
    <location>
        <begin position="241"/>
        <end position="268"/>
    </location>
</feature>
<keyword evidence="3 9" id="KW-1133">Transmembrane helix</keyword>
<protein>
    <recommendedName>
        <fullName evidence="14">Myelin regulatory factor</fullName>
    </recommendedName>
</protein>
<evidence type="ECO:0000259" key="11">
    <source>
        <dbReference type="PROSITE" id="PS51688"/>
    </source>
</evidence>
<accession>A7RZB9</accession>
<evidence type="ECO:0000313" key="13">
    <source>
        <dbReference type="Proteomes" id="UP000001593"/>
    </source>
</evidence>
<evidence type="ECO:0000256" key="3">
    <source>
        <dbReference type="ARBA" id="ARBA00022989"/>
    </source>
</evidence>
<name>A7RZB9_NEMVE</name>
<proteinExistence type="predicted"/>
<dbReference type="AlphaFoldDB" id="A7RZB9"/>
<evidence type="ECO:0000256" key="9">
    <source>
        <dbReference type="SAM" id="Phobius"/>
    </source>
</evidence>
<dbReference type="FunFam" id="2.60.40.1390:FF:000018">
    <property type="entry name" value="Predicted protein"/>
    <property type="match status" value="1"/>
</dbReference>
<evidence type="ECO:0000259" key="10">
    <source>
        <dbReference type="PROSITE" id="PS51517"/>
    </source>
</evidence>
<feature type="non-terminal residue" evidence="12">
    <location>
        <position position="1"/>
    </location>
</feature>
<evidence type="ECO:0000256" key="7">
    <source>
        <dbReference type="SAM" id="Coils"/>
    </source>
</evidence>
<evidence type="ECO:0000256" key="6">
    <source>
        <dbReference type="PROSITE-ProRule" id="PRU00850"/>
    </source>
</evidence>
<evidence type="ECO:0000313" key="12">
    <source>
        <dbReference type="EMBL" id="EDO43211.1"/>
    </source>
</evidence>
<dbReference type="Pfam" id="PF13884">
    <property type="entry name" value="Peptidase_S74"/>
    <property type="match status" value="1"/>
</dbReference>
<evidence type="ECO:0000256" key="4">
    <source>
        <dbReference type="ARBA" id="ARBA00023125"/>
    </source>
</evidence>
<evidence type="ECO:0000256" key="2">
    <source>
        <dbReference type="ARBA" id="ARBA00022692"/>
    </source>
</evidence>
<evidence type="ECO:0000256" key="5">
    <source>
        <dbReference type="ARBA" id="ARBA00023136"/>
    </source>
</evidence>
<dbReference type="SUPFAM" id="SSF49417">
    <property type="entry name" value="p53-like transcription factors"/>
    <property type="match status" value="1"/>
</dbReference>
<dbReference type="Pfam" id="PF05224">
    <property type="entry name" value="NDT80_PhoG"/>
    <property type="match status" value="1"/>
</dbReference>
<dbReference type="InterPro" id="IPR037141">
    <property type="entry name" value="NDT80_DNA-bd_dom_sf"/>
</dbReference>
<dbReference type="Gene3D" id="2.60.40.1390">
    <property type="entry name" value="NDT80 DNA-binding domain"/>
    <property type="match status" value="1"/>
</dbReference>
<dbReference type="GO" id="GO:0003677">
    <property type="term" value="F:DNA binding"/>
    <property type="evidence" value="ECO:0007669"/>
    <property type="project" value="UniProtKB-KW"/>
</dbReference>
<dbReference type="OMA" id="GHITHPS"/>
<keyword evidence="4 6" id="KW-0238">DNA-binding</keyword>
<dbReference type="InParanoid" id="A7RZB9"/>
<dbReference type="STRING" id="45351.A7RZB9"/>
<feature type="compositionally biased region" description="Low complexity" evidence="8">
    <location>
        <begin position="299"/>
        <end position="310"/>
    </location>
</feature>
<keyword evidence="5 9" id="KW-0472">Membrane</keyword>
<dbReference type="PhylomeDB" id="A7RZB9"/>
<dbReference type="PROSITE" id="PS51688">
    <property type="entry name" value="ICA"/>
    <property type="match status" value="1"/>
</dbReference>
<dbReference type="GO" id="GO:0016020">
    <property type="term" value="C:membrane"/>
    <property type="evidence" value="ECO:0007669"/>
    <property type="project" value="UniProtKB-SubCell"/>
</dbReference>